<reference evidence="4" key="2">
    <citation type="submission" date="2017-02" db="UniProtKB">
        <authorList>
            <consortium name="WormBaseParasite"/>
        </authorList>
    </citation>
    <scope>IDENTIFICATION</scope>
</reference>
<feature type="domain" description="SGNH" evidence="2">
    <location>
        <begin position="60"/>
        <end position="146"/>
    </location>
</feature>
<keyword evidence="3" id="KW-1185">Reference proteome</keyword>
<keyword evidence="1" id="KW-0472">Membrane</keyword>
<sequence length="146" mass="16706">MVLTETFEKAYLRAAKKRIFYLIFCLYATIVAFWMSETSQKFFKYDAKYLTELFTPAVPWGWCDLPVESSNSSRTILVIGNSYAANQGRVVYEGCSGSNVEVKIYSLGGCEVLTVTKEFDHCHDSRKLFCEAVSEYKPDVLFILTR</sequence>
<reference evidence="3" key="1">
    <citation type="submission" date="2012-09" db="EMBL/GenBank/DDBJ databases">
        <authorList>
            <person name="Martin A.A."/>
        </authorList>
    </citation>
    <scope>NUCLEOTIDE SEQUENCE</scope>
</reference>
<name>A0A0K0DIM1_ANGCA</name>
<dbReference type="InterPro" id="IPR043968">
    <property type="entry name" value="SGNH"/>
</dbReference>
<feature type="transmembrane region" description="Helical" evidence="1">
    <location>
        <begin position="19"/>
        <end position="36"/>
    </location>
</feature>
<dbReference type="STRING" id="6313.A0A0K0DIM1"/>
<accession>A0A0K0DIM1</accession>
<dbReference type="Proteomes" id="UP000035642">
    <property type="component" value="Unassembled WGS sequence"/>
</dbReference>
<dbReference type="GO" id="GO:0000271">
    <property type="term" value="P:polysaccharide biosynthetic process"/>
    <property type="evidence" value="ECO:0007669"/>
    <property type="project" value="TreeGrafter"/>
</dbReference>
<dbReference type="AlphaFoldDB" id="A0A0K0DIM1"/>
<evidence type="ECO:0000256" key="1">
    <source>
        <dbReference type="SAM" id="Phobius"/>
    </source>
</evidence>
<dbReference type="GO" id="GO:0016020">
    <property type="term" value="C:membrane"/>
    <property type="evidence" value="ECO:0007669"/>
    <property type="project" value="TreeGrafter"/>
</dbReference>
<keyword evidence="1" id="KW-0812">Transmembrane</keyword>
<proteinExistence type="predicted"/>
<dbReference type="PANTHER" id="PTHR23028:SF115">
    <property type="entry name" value="ACYL_TRANSF_3 DOMAIN-CONTAINING PROTEIN-RELATED"/>
    <property type="match status" value="1"/>
</dbReference>
<dbReference type="WBParaSite" id="ACAC_0001115901-mRNA-1">
    <property type="protein sequence ID" value="ACAC_0001115901-mRNA-1"/>
    <property type="gene ID" value="ACAC_0001115901"/>
</dbReference>
<dbReference type="InterPro" id="IPR050879">
    <property type="entry name" value="Acyltransferase_3"/>
</dbReference>
<dbReference type="Pfam" id="PF19040">
    <property type="entry name" value="SGNH"/>
    <property type="match status" value="1"/>
</dbReference>
<keyword evidence="1" id="KW-1133">Transmembrane helix</keyword>
<evidence type="ECO:0000313" key="4">
    <source>
        <dbReference type="WBParaSite" id="ACAC_0001115901-mRNA-1"/>
    </source>
</evidence>
<dbReference type="PANTHER" id="PTHR23028">
    <property type="entry name" value="ACETYLTRANSFERASE"/>
    <property type="match status" value="1"/>
</dbReference>
<evidence type="ECO:0000259" key="2">
    <source>
        <dbReference type="Pfam" id="PF19040"/>
    </source>
</evidence>
<organism evidence="3 4">
    <name type="scientific">Angiostrongylus cantonensis</name>
    <name type="common">Rat lungworm</name>
    <dbReference type="NCBI Taxonomy" id="6313"/>
    <lineage>
        <taxon>Eukaryota</taxon>
        <taxon>Metazoa</taxon>
        <taxon>Ecdysozoa</taxon>
        <taxon>Nematoda</taxon>
        <taxon>Chromadorea</taxon>
        <taxon>Rhabditida</taxon>
        <taxon>Rhabditina</taxon>
        <taxon>Rhabditomorpha</taxon>
        <taxon>Strongyloidea</taxon>
        <taxon>Metastrongylidae</taxon>
        <taxon>Angiostrongylus</taxon>
    </lineage>
</organism>
<protein>
    <submittedName>
        <fullName evidence="4">SGNH domain-containing protein</fullName>
    </submittedName>
</protein>
<evidence type="ECO:0000313" key="3">
    <source>
        <dbReference type="Proteomes" id="UP000035642"/>
    </source>
</evidence>